<name>A0A2S7SX87_9BACT</name>
<keyword evidence="1" id="KW-0732">Signal</keyword>
<gene>
    <name evidence="2" type="ORF">CJD36_005340</name>
</gene>
<reference evidence="2 3" key="1">
    <citation type="submission" date="2018-01" db="EMBL/GenBank/DDBJ databases">
        <title>A novel member of the phylum Bacteroidetes isolated from glacier ice.</title>
        <authorList>
            <person name="Liu Q."/>
            <person name="Xin Y.-H."/>
        </authorList>
    </citation>
    <scope>NUCLEOTIDE SEQUENCE [LARGE SCALE GENOMIC DNA]</scope>
    <source>
        <strain evidence="2 3">RB1R16</strain>
    </source>
</reference>
<dbReference type="RefSeq" id="WP_105038110.1">
    <property type="nucleotide sequence ID" value="NZ_PPSL01000002.1"/>
</dbReference>
<feature type="signal peptide" evidence="1">
    <location>
        <begin position="1"/>
        <end position="19"/>
    </location>
</feature>
<feature type="chain" id="PRO_5015764461" evidence="1">
    <location>
        <begin position="20"/>
        <end position="174"/>
    </location>
</feature>
<accession>A0A2S7SX87</accession>
<protein>
    <submittedName>
        <fullName evidence="2">Uncharacterized protein</fullName>
    </submittedName>
</protein>
<comment type="caution">
    <text evidence="2">The sequence shown here is derived from an EMBL/GenBank/DDBJ whole genome shotgun (WGS) entry which is preliminary data.</text>
</comment>
<evidence type="ECO:0000256" key="1">
    <source>
        <dbReference type="SAM" id="SignalP"/>
    </source>
</evidence>
<organism evidence="2 3">
    <name type="scientific">Flavipsychrobacter stenotrophus</name>
    <dbReference type="NCBI Taxonomy" id="2077091"/>
    <lineage>
        <taxon>Bacteria</taxon>
        <taxon>Pseudomonadati</taxon>
        <taxon>Bacteroidota</taxon>
        <taxon>Chitinophagia</taxon>
        <taxon>Chitinophagales</taxon>
        <taxon>Chitinophagaceae</taxon>
        <taxon>Flavipsychrobacter</taxon>
    </lineage>
</organism>
<dbReference type="AlphaFoldDB" id="A0A2S7SX87"/>
<proteinExistence type="predicted"/>
<keyword evidence="3" id="KW-1185">Reference proteome</keyword>
<evidence type="ECO:0000313" key="2">
    <source>
        <dbReference type="EMBL" id="PQJ11231.1"/>
    </source>
</evidence>
<dbReference type="EMBL" id="PPSL01000002">
    <property type="protein sequence ID" value="PQJ11231.1"/>
    <property type="molecule type" value="Genomic_DNA"/>
</dbReference>
<evidence type="ECO:0000313" key="3">
    <source>
        <dbReference type="Proteomes" id="UP000239872"/>
    </source>
</evidence>
<dbReference type="Proteomes" id="UP000239872">
    <property type="component" value="Unassembled WGS sequence"/>
</dbReference>
<sequence>MKIITFVVSLLFVSFNSSGQVFTTSKTALVNEVLSDTGMGYGYYIGLKVKSPSDDTIKLMVTQSQFLFYYFQSTKSWTGKHFIEEMKQYLLTNRVLTLEDGYLKTKLLHRIDQCGYGTWKTDSLVHFFNSLSHKERRENQCLIYELFTRKFVTGQAETRTEICKPLDIGKMSDY</sequence>